<evidence type="ECO:0000256" key="1">
    <source>
        <dbReference type="ARBA" id="ARBA00023002"/>
    </source>
</evidence>
<protein>
    <recommendedName>
        <fullName evidence="3">Glycine/betaine/sarcosine/D-proline family reductase selenoprotein B</fullName>
    </recommendedName>
</protein>
<comment type="caution">
    <text evidence="2">The sequence shown here is derived from an EMBL/GenBank/DDBJ whole genome shotgun (WGS) entry which is preliminary data.</text>
</comment>
<dbReference type="NCBIfam" id="TIGR01918">
    <property type="entry name" value="various_sel_PB"/>
    <property type="match status" value="1"/>
</dbReference>
<gene>
    <name evidence="2" type="ORF">LCGC14_1800380</name>
</gene>
<proteinExistence type="predicted"/>
<name>A0A0F9J4L8_9ZZZZ</name>
<evidence type="ECO:0008006" key="3">
    <source>
        <dbReference type="Google" id="ProtNLM"/>
    </source>
</evidence>
<keyword evidence="1" id="KW-0560">Oxidoreductase</keyword>
<dbReference type="AlphaFoldDB" id="A0A0F9J4L8"/>
<evidence type="ECO:0000313" key="2">
    <source>
        <dbReference type="EMBL" id="KKM00841.1"/>
    </source>
</evidence>
<reference evidence="2" key="1">
    <citation type="journal article" date="2015" name="Nature">
        <title>Complex archaea that bridge the gap between prokaryotes and eukaryotes.</title>
        <authorList>
            <person name="Spang A."/>
            <person name="Saw J.H."/>
            <person name="Jorgensen S.L."/>
            <person name="Zaremba-Niedzwiedzka K."/>
            <person name="Martijn J."/>
            <person name="Lind A.E."/>
            <person name="van Eijk R."/>
            <person name="Schleper C."/>
            <person name="Guy L."/>
            <person name="Ettema T.J."/>
        </authorList>
    </citation>
    <scope>NUCLEOTIDE SEQUENCE</scope>
</reference>
<dbReference type="InterPro" id="IPR010187">
    <property type="entry name" value="Various_sel_PB"/>
</dbReference>
<dbReference type="EMBL" id="LAZR01017337">
    <property type="protein sequence ID" value="KKM00841.1"/>
    <property type="molecule type" value="Genomic_DNA"/>
</dbReference>
<dbReference type="GO" id="GO:0050485">
    <property type="term" value="F:oxidoreductase activity, acting on X-H and Y-H to form an X-Y bond, with a disulfide as acceptor"/>
    <property type="evidence" value="ECO:0007669"/>
    <property type="project" value="InterPro"/>
</dbReference>
<organism evidence="2">
    <name type="scientific">marine sediment metagenome</name>
    <dbReference type="NCBI Taxonomy" id="412755"/>
    <lineage>
        <taxon>unclassified sequences</taxon>
        <taxon>metagenomes</taxon>
        <taxon>ecological metagenomes</taxon>
    </lineage>
</organism>
<dbReference type="Pfam" id="PF07355">
    <property type="entry name" value="GRDB"/>
    <property type="match status" value="1"/>
</dbReference>
<accession>A0A0F9J4L8</accession>
<sequence>MIFKKKKVVHYVNQFFGKMGQEDKADMEFVVKEGPVGPGLALQKVLEDKAEVVATVICGDNYFAENLDKAAEYGVKLIEPYAPDLFFAGPAFEAGRYGMACGAICKCVQEKLGIPAVTGMFGENPGVDLYRRDVHICKTERSALKMVENLSAMVSLALKLTSTKKESNLISGEAIGRPTEDGYFTGGILKNEYTEKTAAERSVDMLLAKLHGTVFQTEAERPQFEDIQPPPPIQKELGSCEIALISDGGLVPKGNPDGLRSRGNTIWAIYEIEGFLPEKYQSIDYEIAHSGYFPVHVLENPNRLVPADVLRDLERKGVIKKLHPFFYSTSGNATIHARCREIGEEMAEELIKKGVHGVIQTST</sequence>